<dbReference type="Proteomes" id="UP001237292">
    <property type="component" value="Chromosome"/>
</dbReference>
<accession>A0ABY9NHA3</accession>
<evidence type="ECO:0000256" key="1">
    <source>
        <dbReference type="SAM" id="Phobius"/>
    </source>
</evidence>
<dbReference type="RefSeq" id="WP_256578549.1">
    <property type="nucleotide sequence ID" value="NZ_CP133164.1"/>
</dbReference>
<evidence type="ECO:0000313" key="4">
    <source>
        <dbReference type="Proteomes" id="UP001237292"/>
    </source>
</evidence>
<gene>
    <name evidence="3" type="ORF">QL104_00565</name>
</gene>
<evidence type="ECO:0000256" key="2">
    <source>
        <dbReference type="SAM" id="SignalP"/>
    </source>
</evidence>
<feature type="chain" id="PRO_5047038363" evidence="2">
    <location>
        <begin position="28"/>
        <end position="124"/>
    </location>
</feature>
<organism evidence="3 4">
    <name type="scientific">Pseudomonas piscis</name>
    <dbReference type="NCBI Taxonomy" id="2614538"/>
    <lineage>
        <taxon>Bacteria</taxon>
        <taxon>Pseudomonadati</taxon>
        <taxon>Pseudomonadota</taxon>
        <taxon>Gammaproteobacteria</taxon>
        <taxon>Pseudomonadales</taxon>
        <taxon>Pseudomonadaceae</taxon>
        <taxon>Pseudomonas</taxon>
    </lineage>
</organism>
<keyword evidence="4" id="KW-1185">Reference proteome</keyword>
<dbReference type="EMBL" id="CP133164">
    <property type="protein sequence ID" value="WMN17934.1"/>
    <property type="molecule type" value="Genomic_DNA"/>
</dbReference>
<feature type="signal peptide" evidence="2">
    <location>
        <begin position="1"/>
        <end position="27"/>
    </location>
</feature>
<name>A0ABY9NHA3_9PSED</name>
<keyword evidence="1" id="KW-1133">Transmembrane helix</keyword>
<proteinExistence type="predicted"/>
<dbReference type="Pfam" id="PF09498">
    <property type="entry name" value="DUF2388"/>
    <property type="match status" value="1"/>
</dbReference>
<keyword evidence="1" id="KW-0812">Transmembrane</keyword>
<sequence>MKSPKTIAARLGFSILGTLALSTPAQAIKVVPDFDTEPGMATVFWGALTTTGPFIGTTVTFNELSDSDQKRLLLARDDAAAFVATDTAVRGALLESALLMLRQKGNLDHYDDLALACAILASTH</sequence>
<dbReference type="InterPro" id="IPR012661">
    <property type="entry name" value="CHP02448"/>
</dbReference>
<evidence type="ECO:0000313" key="3">
    <source>
        <dbReference type="EMBL" id="WMN17934.1"/>
    </source>
</evidence>
<protein>
    <submittedName>
        <fullName evidence="3">DUF2388 domain-containing protein</fullName>
    </submittedName>
</protein>
<keyword evidence="1" id="KW-0472">Membrane</keyword>
<keyword evidence="2" id="KW-0732">Signal</keyword>
<dbReference type="NCBIfam" id="TIGR02448">
    <property type="entry name" value="conserverd hypothetical protein"/>
    <property type="match status" value="1"/>
</dbReference>
<reference evidence="3 4" key="1">
    <citation type="journal article" date="2023" name="Access Microbiol">
        <title>The genome of a steinernematid-associated Pseudomonas piscis bacterium encodes the biosynthesis of insect toxins.</title>
        <authorList>
            <person name="Awori R.M."/>
            <person name="Hendre P."/>
            <person name="Amugune N.O."/>
        </authorList>
    </citation>
    <scope>NUCLEOTIDE SEQUENCE [LARGE SCALE GENOMIC DNA]</scope>
    <source>
        <strain evidence="3 4">75</strain>
    </source>
</reference>
<feature type="transmembrane region" description="Helical" evidence="1">
    <location>
        <begin position="43"/>
        <end position="61"/>
    </location>
</feature>